<accession>A0ACC0FQL1</accession>
<dbReference type="EMBL" id="CM045770">
    <property type="protein sequence ID" value="KAI7990407.1"/>
    <property type="molecule type" value="Genomic_DNA"/>
</dbReference>
<evidence type="ECO:0000313" key="2">
    <source>
        <dbReference type="Proteomes" id="UP001060215"/>
    </source>
</evidence>
<sequence>MYLYTQAYAPFTTPNSQLNKPLSHSLSLSLSLLLKLDTMKQNIHSFALMFFLLFLIITNSQALARFLASEQGEGGPKLNEITTLGSLVEMEENDSLNELMGLDDCHNGDEECVKRRMVAEAHLDYIYTQHHKP</sequence>
<organism evidence="1 2">
    <name type="scientific">Camellia lanceoleosa</name>
    <dbReference type="NCBI Taxonomy" id="1840588"/>
    <lineage>
        <taxon>Eukaryota</taxon>
        <taxon>Viridiplantae</taxon>
        <taxon>Streptophyta</taxon>
        <taxon>Embryophyta</taxon>
        <taxon>Tracheophyta</taxon>
        <taxon>Spermatophyta</taxon>
        <taxon>Magnoliopsida</taxon>
        <taxon>eudicotyledons</taxon>
        <taxon>Gunneridae</taxon>
        <taxon>Pentapetalae</taxon>
        <taxon>asterids</taxon>
        <taxon>Ericales</taxon>
        <taxon>Theaceae</taxon>
        <taxon>Camellia</taxon>
    </lineage>
</organism>
<protein>
    <submittedName>
        <fullName evidence="1">Phytosulfokines 6</fullName>
    </submittedName>
</protein>
<dbReference type="Proteomes" id="UP001060215">
    <property type="component" value="Chromosome 13"/>
</dbReference>
<reference evidence="1 2" key="1">
    <citation type="journal article" date="2022" name="Plant J.">
        <title>Chromosome-level genome of Camellia lanceoleosa provides a valuable resource for understanding genome evolution and self-incompatibility.</title>
        <authorList>
            <person name="Gong W."/>
            <person name="Xiao S."/>
            <person name="Wang L."/>
            <person name="Liao Z."/>
            <person name="Chang Y."/>
            <person name="Mo W."/>
            <person name="Hu G."/>
            <person name="Li W."/>
            <person name="Zhao G."/>
            <person name="Zhu H."/>
            <person name="Hu X."/>
            <person name="Ji K."/>
            <person name="Xiang X."/>
            <person name="Song Q."/>
            <person name="Yuan D."/>
            <person name="Jin S."/>
            <person name="Zhang L."/>
        </authorList>
    </citation>
    <scope>NUCLEOTIDE SEQUENCE [LARGE SCALE GENOMIC DNA]</scope>
    <source>
        <strain evidence="1">SQ_2022a</strain>
    </source>
</reference>
<name>A0ACC0FQL1_9ERIC</name>
<gene>
    <name evidence="1" type="ORF">LOK49_LG12G01741</name>
</gene>
<evidence type="ECO:0000313" key="1">
    <source>
        <dbReference type="EMBL" id="KAI7990407.1"/>
    </source>
</evidence>
<keyword evidence="2" id="KW-1185">Reference proteome</keyword>
<comment type="caution">
    <text evidence="1">The sequence shown here is derived from an EMBL/GenBank/DDBJ whole genome shotgun (WGS) entry which is preliminary data.</text>
</comment>
<proteinExistence type="predicted"/>